<gene>
    <name evidence="3" type="ORF">ROHU_028527</name>
</gene>
<dbReference type="Gene3D" id="1.20.5.1070">
    <property type="entry name" value="Head and neck region of the ectodomain of NDV fusion glycoprotein"/>
    <property type="match status" value="1"/>
</dbReference>
<dbReference type="InterPro" id="IPR004244">
    <property type="entry name" value="Transposase_22"/>
</dbReference>
<keyword evidence="4" id="KW-1185">Reference proteome</keyword>
<comment type="caution">
    <text evidence="3">The sequence shown here is derived from an EMBL/GenBank/DDBJ whole genome shotgun (WGS) entry which is preliminary data.</text>
</comment>
<dbReference type="Gene3D" id="3.30.70.1820">
    <property type="entry name" value="L1 transposable element, RRM domain"/>
    <property type="match status" value="1"/>
</dbReference>
<dbReference type="SUPFAM" id="SSF57997">
    <property type="entry name" value="Tropomyosin"/>
    <property type="match status" value="1"/>
</dbReference>
<organism evidence="3 4">
    <name type="scientific">Labeo rohita</name>
    <name type="common">Indian major carp</name>
    <name type="synonym">Cyprinus rohita</name>
    <dbReference type="NCBI Taxonomy" id="84645"/>
    <lineage>
        <taxon>Eukaryota</taxon>
        <taxon>Metazoa</taxon>
        <taxon>Chordata</taxon>
        <taxon>Craniata</taxon>
        <taxon>Vertebrata</taxon>
        <taxon>Euteleostomi</taxon>
        <taxon>Actinopterygii</taxon>
        <taxon>Neopterygii</taxon>
        <taxon>Teleostei</taxon>
        <taxon>Ostariophysi</taxon>
        <taxon>Cypriniformes</taxon>
        <taxon>Cyprinidae</taxon>
        <taxon>Labeoninae</taxon>
        <taxon>Labeonini</taxon>
        <taxon>Labeo</taxon>
    </lineage>
</organism>
<evidence type="ECO:0000256" key="1">
    <source>
        <dbReference type="SAM" id="Coils"/>
    </source>
</evidence>
<evidence type="ECO:0000313" key="3">
    <source>
        <dbReference type="EMBL" id="RXN14795.1"/>
    </source>
</evidence>
<name>A0A498MBA8_LABRO</name>
<evidence type="ECO:0000313" key="4">
    <source>
        <dbReference type="Proteomes" id="UP000290572"/>
    </source>
</evidence>
<dbReference type="EMBL" id="QBIY01012876">
    <property type="protein sequence ID" value="RXN14795.1"/>
    <property type="molecule type" value="Genomic_DNA"/>
</dbReference>
<dbReference type="PANTHER" id="PTHR11505">
    <property type="entry name" value="L1 TRANSPOSABLE ELEMENT-RELATED"/>
    <property type="match status" value="1"/>
</dbReference>
<dbReference type="Proteomes" id="UP000290572">
    <property type="component" value="Unassembled WGS sequence"/>
</dbReference>
<accession>A0A498MBA8</accession>
<keyword evidence="1" id="KW-0175">Coiled coil</keyword>
<reference evidence="3 4" key="1">
    <citation type="submission" date="2018-03" db="EMBL/GenBank/DDBJ databases">
        <title>Draft genome sequence of Rohu Carp (Labeo rohita).</title>
        <authorList>
            <person name="Das P."/>
            <person name="Kushwaha B."/>
            <person name="Joshi C.G."/>
            <person name="Kumar D."/>
            <person name="Nagpure N.S."/>
            <person name="Sahoo L."/>
            <person name="Das S.P."/>
            <person name="Bit A."/>
            <person name="Patnaik S."/>
            <person name="Meher P.K."/>
            <person name="Jayasankar P."/>
            <person name="Koringa P.G."/>
            <person name="Patel N.V."/>
            <person name="Hinsu A.T."/>
            <person name="Kumar R."/>
            <person name="Pandey M."/>
            <person name="Agarwal S."/>
            <person name="Srivastava S."/>
            <person name="Singh M."/>
            <person name="Iquebal M.A."/>
            <person name="Jaiswal S."/>
            <person name="Angadi U.B."/>
            <person name="Kumar N."/>
            <person name="Raza M."/>
            <person name="Shah T.M."/>
            <person name="Rai A."/>
            <person name="Jena J.K."/>
        </authorList>
    </citation>
    <scope>NUCLEOTIDE SEQUENCE [LARGE SCALE GENOMIC DNA]</scope>
    <source>
        <strain evidence="3">DASCIFA01</strain>
        <tissue evidence="3">Testis</tissue>
    </source>
</reference>
<sequence length="219" mass="24952">MTNHIIHWKSFINLPNCKNIEYIKSLLFMANYNLQRKGSKTQPIGNTPEVIDLNTLASMAKDVEGEISVQTLWKEIKASKEDISKQIDRMTNDIQAKLTRIETSMSTLSEQMAEVETRVSTTEDDIRDTRSTVSRLEKDVSYLKDKVQDLENRSRRSDIRIVNLPEKSEGGNMVSFLERVIPEILAAENFPSPPIIERAHRTGNISSNRAKDTEDSTPE</sequence>
<feature type="compositionally biased region" description="Basic and acidic residues" evidence="2">
    <location>
        <begin position="209"/>
        <end position="219"/>
    </location>
</feature>
<dbReference type="AlphaFoldDB" id="A0A498MBA8"/>
<feature type="region of interest" description="Disordered" evidence="2">
    <location>
        <begin position="195"/>
        <end position="219"/>
    </location>
</feature>
<dbReference type="STRING" id="84645.A0A498MBA8"/>
<feature type="coiled-coil region" evidence="1">
    <location>
        <begin position="98"/>
        <end position="153"/>
    </location>
</feature>
<protein>
    <submittedName>
        <fullName evidence="3">LINE-1 type transposase domain-containing 1</fullName>
    </submittedName>
</protein>
<proteinExistence type="predicted"/>
<evidence type="ECO:0000256" key="2">
    <source>
        <dbReference type="SAM" id="MobiDB-lite"/>
    </source>
</evidence>